<name>A0ABM8TNV8_9BURK</name>
<keyword evidence="3" id="KW-0804">Transcription</keyword>
<dbReference type="PROSITE" id="PS50043">
    <property type="entry name" value="HTH_LUXR_2"/>
    <property type="match status" value="1"/>
</dbReference>
<dbReference type="RefSeq" id="WP_211956177.1">
    <property type="nucleotide sequence ID" value="NZ_CAJPVI010000037.1"/>
</dbReference>
<dbReference type="Gene3D" id="3.40.50.300">
    <property type="entry name" value="P-loop containing nucleotide triphosphate hydrolases"/>
    <property type="match status" value="1"/>
</dbReference>
<evidence type="ECO:0000256" key="1">
    <source>
        <dbReference type="ARBA" id="ARBA00023015"/>
    </source>
</evidence>
<evidence type="ECO:0000313" key="6">
    <source>
        <dbReference type="Proteomes" id="UP000672657"/>
    </source>
</evidence>
<sequence length="935" mass="102799">MTETSSAKPEPTSPRATLKPLVTSKLVPPRIGRKAVPHEPLLARLMAERRRRCVVLQSPAGYGKTTTLVAWGQALTPLGYHVAWLSLDADDNDPGTWIDYLLASIANVDPAISREAMLLEGVGTDQEAIERIVIALVRGIARYRRELVIVLDDLHHITDSRIWEALQWLLDYAPPNLHLAFASRSVPHVSLERLRAEDQTLELGLADLRLSPAEAERFLKAQLGDVEPAVAQRLHAQTDGWVAGLQLFSVFLKKKRPGMSADALDAAIREQVRDPQAFSAYFEREVLSRLSPDELELLTPAAACDRFCAPLCAVLAGRDEAAASGSEAALLERLENDNLFIISIEQQGAQTWYRLHPLLRETLLARFESWSTGARRAVHARAWKWFLDHGHLDEAVQHAVRAGEPARAAALVEQCATSLFANGDLAKLVTLVRLLPPEQVEASVPLRMWMARQHLYHRDFAACAAGVDALEHDLPAQAVNERFTLVVLRTVLAIQRDDVDGAMGLLPQLLSPPPGTEGITLAACNNMLSWIYMQRGEYERARSIQIDTKRPTIDGVPLMGTSAGVLQGQCMVGLSHALEGQLLQAERVYRSALREAEARGKSCADPACLAAALLGEVLYEQNQNEAARELLEGRVDLLERVSIPDSVLRVMVVLSGAHWQAGHHLEAFAYLDRLEEYGSSLGLDRLLAYSLGAQVFRRLLLGEFDAAQALLKRLQELEACQPQASRFTGPTFALRGATIRWLLATGDLEQAALMLDPLIAHCEAHGRMHNVAYLRLQRAVVDHKLGRATAARANVVSALHLGHRLGLLRRILDAEPSAMELIGSVAREETLDPVLAFYVERLQAALPAKVDGGNVRARKRASTVGVAALSERETDVVRLLSELITTKKIARALGLSPETVKWHLTNIYAKLGVSGRDEALERLRDVDWGAGNADA</sequence>
<dbReference type="PANTHER" id="PTHR44688">
    <property type="entry name" value="DNA-BINDING TRANSCRIPTIONAL ACTIVATOR DEVR_DOSR"/>
    <property type="match status" value="1"/>
</dbReference>
<dbReference type="SUPFAM" id="SSF46894">
    <property type="entry name" value="C-terminal effector domain of the bipartite response regulators"/>
    <property type="match status" value="1"/>
</dbReference>
<dbReference type="PANTHER" id="PTHR44688:SF16">
    <property type="entry name" value="DNA-BINDING TRANSCRIPTIONAL ACTIVATOR DEVR_DOSR"/>
    <property type="match status" value="1"/>
</dbReference>
<dbReference type="InterPro" id="IPR059106">
    <property type="entry name" value="WHD_MalT"/>
</dbReference>
<reference evidence="5 6" key="1">
    <citation type="submission" date="2021-03" db="EMBL/GenBank/DDBJ databases">
        <authorList>
            <person name="Peeters C."/>
        </authorList>
    </citation>
    <scope>NUCLEOTIDE SEQUENCE [LARGE SCALE GENOMIC DNA]</scope>
    <source>
        <strain evidence="5 6">LMG 26411</strain>
    </source>
</reference>
<comment type="caution">
    <text evidence="5">The sequence shown here is derived from an EMBL/GenBank/DDBJ whole genome shotgun (WGS) entry which is preliminary data.</text>
</comment>
<protein>
    <submittedName>
        <fullName evidence="5">HTH-type transcriptional regulator MalT</fullName>
    </submittedName>
</protein>
<dbReference type="InterPro" id="IPR000792">
    <property type="entry name" value="Tscrpt_reg_LuxR_C"/>
</dbReference>
<dbReference type="Pfam" id="PF17874">
    <property type="entry name" value="TPR_MalT"/>
    <property type="match status" value="1"/>
</dbReference>
<dbReference type="EMBL" id="CAJPVI010000037">
    <property type="protein sequence ID" value="CAG2156536.1"/>
    <property type="molecule type" value="Genomic_DNA"/>
</dbReference>
<evidence type="ECO:0000259" key="4">
    <source>
        <dbReference type="PROSITE" id="PS50043"/>
    </source>
</evidence>
<dbReference type="PRINTS" id="PR00038">
    <property type="entry name" value="HTHLUXR"/>
</dbReference>
<accession>A0ABM8TNV8</accession>
<dbReference type="Pfam" id="PF25873">
    <property type="entry name" value="WHD_MalT"/>
    <property type="match status" value="1"/>
</dbReference>
<keyword evidence="6" id="KW-1185">Reference proteome</keyword>
<evidence type="ECO:0000256" key="2">
    <source>
        <dbReference type="ARBA" id="ARBA00023125"/>
    </source>
</evidence>
<keyword evidence="1" id="KW-0805">Transcription regulation</keyword>
<feature type="domain" description="HTH luxR-type" evidence="4">
    <location>
        <begin position="862"/>
        <end position="927"/>
    </location>
</feature>
<dbReference type="SUPFAM" id="SSF48452">
    <property type="entry name" value="TPR-like"/>
    <property type="match status" value="1"/>
</dbReference>
<gene>
    <name evidence="5" type="primary">malT_12</name>
    <name evidence="5" type="ORF">LMG26411_05277</name>
</gene>
<dbReference type="Pfam" id="PF00196">
    <property type="entry name" value="GerE"/>
    <property type="match status" value="1"/>
</dbReference>
<dbReference type="InterPro" id="IPR036388">
    <property type="entry name" value="WH-like_DNA-bd_sf"/>
</dbReference>
<dbReference type="CDD" id="cd06170">
    <property type="entry name" value="LuxR_C_like"/>
    <property type="match status" value="1"/>
</dbReference>
<evidence type="ECO:0000256" key="3">
    <source>
        <dbReference type="ARBA" id="ARBA00023163"/>
    </source>
</evidence>
<dbReference type="InterPro" id="IPR016032">
    <property type="entry name" value="Sig_transdc_resp-reg_C-effctor"/>
</dbReference>
<dbReference type="Gene3D" id="1.25.40.10">
    <property type="entry name" value="Tetratricopeptide repeat domain"/>
    <property type="match status" value="1"/>
</dbReference>
<dbReference type="InterPro" id="IPR027417">
    <property type="entry name" value="P-loop_NTPase"/>
</dbReference>
<dbReference type="InterPro" id="IPR041617">
    <property type="entry name" value="TPR_MalT"/>
</dbReference>
<dbReference type="InterPro" id="IPR011990">
    <property type="entry name" value="TPR-like_helical_dom_sf"/>
</dbReference>
<dbReference type="Proteomes" id="UP000672657">
    <property type="component" value="Unassembled WGS sequence"/>
</dbReference>
<evidence type="ECO:0000313" key="5">
    <source>
        <dbReference type="EMBL" id="CAG2156536.1"/>
    </source>
</evidence>
<dbReference type="Gene3D" id="1.10.10.10">
    <property type="entry name" value="Winged helix-like DNA-binding domain superfamily/Winged helix DNA-binding domain"/>
    <property type="match status" value="1"/>
</dbReference>
<keyword evidence="2" id="KW-0238">DNA-binding</keyword>
<organism evidence="5 6">
    <name type="scientific">Cupriavidus numazuensis</name>
    <dbReference type="NCBI Taxonomy" id="221992"/>
    <lineage>
        <taxon>Bacteria</taxon>
        <taxon>Pseudomonadati</taxon>
        <taxon>Pseudomonadota</taxon>
        <taxon>Betaproteobacteria</taxon>
        <taxon>Burkholderiales</taxon>
        <taxon>Burkholderiaceae</taxon>
        <taxon>Cupriavidus</taxon>
    </lineage>
</organism>
<dbReference type="SUPFAM" id="SSF52540">
    <property type="entry name" value="P-loop containing nucleoside triphosphate hydrolases"/>
    <property type="match status" value="1"/>
</dbReference>
<proteinExistence type="predicted"/>
<dbReference type="SMART" id="SM00421">
    <property type="entry name" value="HTH_LUXR"/>
    <property type="match status" value="1"/>
</dbReference>